<dbReference type="GO" id="GO:0050830">
    <property type="term" value="P:defense response to Gram-positive bacterium"/>
    <property type="evidence" value="ECO:0007669"/>
    <property type="project" value="TreeGrafter"/>
</dbReference>
<dbReference type="PROSITE" id="PS00127">
    <property type="entry name" value="RNASE_PANCREATIC"/>
    <property type="match status" value="1"/>
</dbReference>
<keyword evidence="7" id="KW-1015">Disulfide bond</keyword>
<evidence type="ECO:0000256" key="6">
    <source>
        <dbReference type="ARBA" id="ARBA00022801"/>
    </source>
</evidence>
<keyword evidence="4 8" id="KW-0540">Nuclease</keyword>
<keyword evidence="6 8" id="KW-0378">Hydrolase</keyword>
<dbReference type="PANTHER" id="PTHR11437:SF10">
    <property type="entry name" value="ANGIOGENIN-RELATED"/>
    <property type="match status" value="1"/>
</dbReference>
<accession>A0A8C8S0E3</accession>
<evidence type="ECO:0000313" key="11">
    <source>
        <dbReference type="Proteomes" id="UP000694393"/>
    </source>
</evidence>
<protein>
    <recommendedName>
        <fullName evidence="9">Ribonuclease A-domain domain-containing protein</fullName>
    </recommendedName>
</protein>
<dbReference type="InterPro" id="IPR023411">
    <property type="entry name" value="RNaseA_AS"/>
</dbReference>
<feature type="chain" id="PRO_5034890507" description="Ribonuclease A-domain domain-containing protein" evidence="8">
    <location>
        <begin position="25"/>
        <end position="147"/>
    </location>
</feature>
<dbReference type="PANTHER" id="PTHR11437">
    <property type="entry name" value="RIBONUCLEASE"/>
    <property type="match status" value="1"/>
</dbReference>
<comment type="subcellular location">
    <subcellularLocation>
        <location evidence="1">Secreted</location>
    </subcellularLocation>
</comment>
<dbReference type="SMART" id="SM00092">
    <property type="entry name" value="RNAse_Pc"/>
    <property type="match status" value="1"/>
</dbReference>
<dbReference type="GO" id="GO:0003676">
    <property type="term" value="F:nucleic acid binding"/>
    <property type="evidence" value="ECO:0007669"/>
    <property type="project" value="InterPro"/>
</dbReference>
<evidence type="ECO:0000256" key="1">
    <source>
        <dbReference type="ARBA" id="ARBA00004613"/>
    </source>
</evidence>
<dbReference type="Ensembl" id="ENSPCET00000012693.1">
    <property type="protein sequence ID" value="ENSPCEP00000012262.1"/>
    <property type="gene ID" value="ENSPCEG00000009754.1"/>
</dbReference>
<feature type="signal peptide" evidence="8">
    <location>
        <begin position="1"/>
        <end position="24"/>
    </location>
</feature>
<dbReference type="CDD" id="cd06265">
    <property type="entry name" value="RNase_A_canonical"/>
    <property type="match status" value="1"/>
</dbReference>
<dbReference type="InterPro" id="IPR001427">
    <property type="entry name" value="RNaseA"/>
</dbReference>
<dbReference type="GO" id="GO:0004519">
    <property type="term" value="F:endonuclease activity"/>
    <property type="evidence" value="ECO:0007669"/>
    <property type="project" value="UniProtKB-KW"/>
</dbReference>
<dbReference type="GO" id="GO:0005576">
    <property type="term" value="C:extracellular region"/>
    <property type="evidence" value="ECO:0007669"/>
    <property type="project" value="UniProtKB-SubCell"/>
</dbReference>
<evidence type="ECO:0000256" key="5">
    <source>
        <dbReference type="ARBA" id="ARBA00022759"/>
    </source>
</evidence>
<dbReference type="Pfam" id="PF00074">
    <property type="entry name" value="RnaseA"/>
    <property type="match status" value="1"/>
</dbReference>
<reference evidence="10" key="2">
    <citation type="submission" date="2025-09" db="UniProtKB">
        <authorList>
            <consortium name="Ensembl"/>
        </authorList>
    </citation>
    <scope>IDENTIFICATION</scope>
</reference>
<proteinExistence type="inferred from homology"/>
<evidence type="ECO:0000313" key="10">
    <source>
        <dbReference type="Ensembl" id="ENSPCEP00000012262.1"/>
    </source>
</evidence>
<reference evidence="10" key="1">
    <citation type="submission" date="2025-08" db="UniProtKB">
        <authorList>
            <consortium name="Ensembl"/>
        </authorList>
    </citation>
    <scope>IDENTIFICATION</scope>
</reference>
<dbReference type="InterPro" id="IPR036816">
    <property type="entry name" value="RNaseA-like_dom_sf"/>
</dbReference>
<evidence type="ECO:0000256" key="4">
    <source>
        <dbReference type="ARBA" id="ARBA00022722"/>
    </source>
</evidence>
<dbReference type="AlphaFoldDB" id="A0A8C8S0E3"/>
<dbReference type="SUPFAM" id="SSF54076">
    <property type="entry name" value="RNase A-like"/>
    <property type="match status" value="1"/>
</dbReference>
<sequence length="147" mass="16561">GAPGLGGPHPLVFLTLILLATSLAQVTPGARYRQFLTRHVDFPKTSTTNDRIYCNLLMQRRGMTRPICKPTNTFIHTPADQVQAICRHAGRCHRQNLCDSNAAFRLTTCRVAPGSHPGRCFYRGRVQTRQIRVACNRLLPIHFDRVL</sequence>
<keyword evidence="5 8" id="KW-0255">Endonuclease</keyword>
<keyword evidence="3" id="KW-0964">Secreted</keyword>
<evidence type="ECO:0000256" key="7">
    <source>
        <dbReference type="ARBA" id="ARBA00023157"/>
    </source>
</evidence>
<dbReference type="PRINTS" id="PR00794">
    <property type="entry name" value="RIBONUCLEASE"/>
</dbReference>
<name>A0A8C8S0E3_9SAUR</name>
<evidence type="ECO:0000256" key="3">
    <source>
        <dbReference type="ARBA" id="ARBA00022525"/>
    </source>
</evidence>
<dbReference type="Proteomes" id="UP000694393">
    <property type="component" value="Unplaced"/>
</dbReference>
<feature type="domain" description="Ribonuclease A-domain" evidence="9">
    <location>
        <begin position="28"/>
        <end position="147"/>
    </location>
</feature>
<keyword evidence="11" id="KW-1185">Reference proteome</keyword>
<dbReference type="Gene3D" id="3.10.130.10">
    <property type="entry name" value="Ribonuclease A-like domain"/>
    <property type="match status" value="1"/>
</dbReference>
<dbReference type="GO" id="GO:0004540">
    <property type="term" value="F:RNA nuclease activity"/>
    <property type="evidence" value="ECO:0007669"/>
    <property type="project" value="TreeGrafter"/>
</dbReference>
<evidence type="ECO:0000256" key="2">
    <source>
        <dbReference type="ARBA" id="ARBA00005600"/>
    </source>
</evidence>
<organism evidence="10 11">
    <name type="scientific">Pelusios castaneus</name>
    <name type="common">West African mud turtle</name>
    <dbReference type="NCBI Taxonomy" id="367368"/>
    <lineage>
        <taxon>Eukaryota</taxon>
        <taxon>Metazoa</taxon>
        <taxon>Chordata</taxon>
        <taxon>Craniata</taxon>
        <taxon>Vertebrata</taxon>
        <taxon>Euteleostomi</taxon>
        <taxon>Archelosauria</taxon>
        <taxon>Testudinata</taxon>
        <taxon>Testudines</taxon>
        <taxon>Pleurodira</taxon>
        <taxon>Pelomedusidae</taxon>
        <taxon>Pelusios</taxon>
    </lineage>
</organism>
<keyword evidence="8" id="KW-0732">Signal</keyword>
<evidence type="ECO:0000259" key="9">
    <source>
        <dbReference type="SMART" id="SM00092"/>
    </source>
</evidence>
<dbReference type="GO" id="GO:0016787">
    <property type="term" value="F:hydrolase activity"/>
    <property type="evidence" value="ECO:0007669"/>
    <property type="project" value="UniProtKB-KW"/>
</dbReference>
<evidence type="ECO:0000256" key="8">
    <source>
        <dbReference type="RuleBase" id="RU000651"/>
    </source>
</evidence>
<comment type="similarity">
    <text evidence="2 8">Belongs to the pancreatic ribonuclease family.</text>
</comment>
<dbReference type="InterPro" id="IPR023412">
    <property type="entry name" value="RNaseA_domain"/>
</dbReference>